<dbReference type="EMBL" id="SDPP02000003">
    <property type="protein sequence ID" value="KAA1376410.1"/>
    <property type="molecule type" value="Genomic_DNA"/>
</dbReference>
<comment type="caution">
    <text evidence="1">The sequence shown here is derived from an EMBL/GenBank/DDBJ whole genome shotgun (WGS) entry which is preliminary data.</text>
</comment>
<evidence type="ECO:0000313" key="1">
    <source>
        <dbReference type="EMBL" id="KAA1376410.1"/>
    </source>
</evidence>
<dbReference type="AlphaFoldDB" id="A0A641AL48"/>
<evidence type="ECO:0000313" key="2">
    <source>
        <dbReference type="Proteomes" id="UP001515100"/>
    </source>
</evidence>
<name>A0A641AL48_9ACTN</name>
<proteinExistence type="predicted"/>
<gene>
    <name evidence="1" type="ORF">ESP62_013360</name>
</gene>
<dbReference type="RefSeq" id="WP_209674617.1">
    <property type="nucleotide sequence ID" value="NZ_JAGIOG010000001.1"/>
</dbReference>
<protein>
    <submittedName>
        <fullName evidence="1">Uncharacterized protein</fullName>
    </submittedName>
</protein>
<sequence>MRRAVLVLVGAYVLIAAGNRLAEHLGAMRCGCATDCWCRKPGLSLFRWVFPWEHRSVHTAEDDTELDSTRS</sequence>
<accession>A0A641AL48</accession>
<dbReference type="Proteomes" id="UP001515100">
    <property type="component" value="Unassembled WGS sequence"/>
</dbReference>
<reference evidence="1" key="1">
    <citation type="submission" date="2019-09" db="EMBL/GenBank/DDBJ databases">
        <authorList>
            <person name="Li J."/>
        </authorList>
    </citation>
    <scope>NUCLEOTIDE SEQUENCE [LARGE SCALE GENOMIC DNA]</scope>
    <source>
        <strain evidence="1">NRBC 14897</strain>
    </source>
</reference>
<keyword evidence="2" id="KW-1185">Reference proteome</keyword>
<organism evidence="1 2">
    <name type="scientific">Aeromicrobium fastidiosum</name>
    <dbReference type="NCBI Taxonomy" id="52699"/>
    <lineage>
        <taxon>Bacteria</taxon>
        <taxon>Bacillati</taxon>
        <taxon>Actinomycetota</taxon>
        <taxon>Actinomycetes</taxon>
        <taxon>Propionibacteriales</taxon>
        <taxon>Nocardioidaceae</taxon>
        <taxon>Aeromicrobium</taxon>
    </lineage>
</organism>